<dbReference type="InterPro" id="IPR001584">
    <property type="entry name" value="Integrase_cat-core"/>
</dbReference>
<sequence>MVFTTLRRSSPQKGKIRLVFDAAARTAGRSLNDALLPGPDLLQSLFGVLLRFREGRVAVVADIREMFYSNEPDALVATESLRRAESALYRRSYRTYARSHLEDENDTLSFSLNLRNCPREVIQGYRPPTKREVTSAVMSVFDPIGFAAPITVLGKMLIQNIWRDRNDWDHELSKERDKEWREWLSHLKKLDKLEIPRCVTPYHTEGELHVFTDASEKAYSAAVYWLEKNQKPPHVALVAAKARVAPLKPVSIPRLELQAAVMGCRLAASVKREMNSRITNTTYWTDSKTVLSWINADPRSFKPFVAHRLAEIEETSSAKNWRWVPSKDNVADDATRDPPNEFSSEHRWFKGEKLLFQKAQRDNFGDELRCIKKGEPMPKKSKLRNMCVELDQDDVMRATGRLDRHQSLDAEKTPLRASYSSVNGAEYIDENRRRRNRGELPAERLKAHEPPFNCSAIDYFGPMIVTVGRRTEKRWGVLITCLTTRAVHLEIAASLTPSSAILALRRFMARRGTPTVMYSDNATNFTKANKELKEAALEVEKYATAKRIVWKFIPPGAPHMGGAWERMIRTIKKLLVCRPERAQAKRRDAAHLIVGGGTHRQLAAIDTSIFKATDADSHTWKTAQRLADEFWHRWSMEYLPNLLLRKTSTAGHLEPKVGDPVLIADKTMPRGLWPRGRIVKTIPGRDNKVRIVEIQTKLGILKRPTSRLVVLT</sequence>
<dbReference type="InterPro" id="IPR008042">
    <property type="entry name" value="Retrotrans_Pao"/>
</dbReference>
<evidence type="ECO:0000313" key="2">
    <source>
        <dbReference type="EMBL" id="GBP74451.1"/>
    </source>
</evidence>
<dbReference type="OrthoDB" id="5983986at2759"/>
<dbReference type="GO" id="GO:0015074">
    <property type="term" value="P:DNA integration"/>
    <property type="evidence" value="ECO:0007669"/>
    <property type="project" value="InterPro"/>
</dbReference>
<dbReference type="SUPFAM" id="SSF53098">
    <property type="entry name" value="Ribonuclease H-like"/>
    <property type="match status" value="2"/>
</dbReference>
<dbReference type="PANTHER" id="PTHR47331">
    <property type="entry name" value="PHD-TYPE DOMAIN-CONTAINING PROTEIN"/>
    <property type="match status" value="1"/>
</dbReference>
<keyword evidence="3" id="KW-1185">Reference proteome</keyword>
<protein>
    <recommendedName>
        <fullName evidence="1">Integrase catalytic domain-containing protein</fullName>
    </recommendedName>
</protein>
<reference evidence="2 3" key="1">
    <citation type="journal article" date="2019" name="Commun. Biol.">
        <title>The bagworm genome reveals a unique fibroin gene that provides high tensile strength.</title>
        <authorList>
            <person name="Kono N."/>
            <person name="Nakamura H."/>
            <person name="Ohtoshi R."/>
            <person name="Tomita M."/>
            <person name="Numata K."/>
            <person name="Arakawa K."/>
        </authorList>
    </citation>
    <scope>NUCLEOTIDE SEQUENCE [LARGE SCALE GENOMIC DNA]</scope>
</reference>
<dbReference type="Pfam" id="PF18701">
    <property type="entry name" value="DUF5641"/>
    <property type="match status" value="1"/>
</dbReference>
<dbReference type="STRING" id="151549.A0A4C1YDJ1"/>
<dbReference type="Pfam" id="PF05380">
    <property type="entry name" value="Peptidase_A17"/>
    <property type="match status" value="1"/>
</dbReference>
<dbReference type="AlphaFoldDB" id="A0A4C1YDJ1"/>
<dbReference type="PROSITE" id="PS50994">
    <property type="entry name" value="INTEGRASE"/>
    <property type="match status" value="1"/>
</dbReference>
<feature type="domain" description="Integrase catalytic" evidence="1">
    <location>
        <begin position="446"/>
        <end position="575"/>
    </location>
</feature>
<dbReference type="Proteomes" id="UP000299102">
    <property type="component" value="Unassembled WGS sequence"/>
</dbReference>
<dbReference type="EMBL" id="BGZK01001208">
    <property type="protein sequence ID" value="GBP74451.1"/>
    <property type="molecule type" value="Genomic_DNA"/>
</dbReference>
<proteinExistence type="predicted"/>
<dbReference type="GO" id="GO:0003676">
    <property type="term" value="F:nucleic acid binding"/>
    <property type="evidence" value="ECO:0007669"/>
    <property type="project" value="InterPro"/>
</dbReference>
<dbReference type="InterPro" id="IPR036397">
    <property type="entry name" value="RNaseH_sf"/>
</dbReference>
<dbReference type="InterPro" id="IPR012337">
    <property type="entry name" value="RNaseH-like_sf"/>
</dbReference>
<gene>
    <name evidence="2" type="ORF">EVAR_44515_1</name>
</gene>
<evidence type="ECO:0000259" key="1">
    <source>
        <dbReference type="PROSITE" id="PS50994"/>
    </source>
</evidence>
<name>A0A4C1YDJ1_EUMVA</name>
<evidence type="ECO:0000313" key="3">
    <source>
        <dbReference type="Proteomes" id="UP000299102"/>
    </source>
</evidence>
<organism evidence="2 3">
    <name type="scientific">Eumeta variegata</name>
    <name type="common">Bagworm moth</name>
    <name type="synonym">Eumeta japonica</name>
    <dbReference type="NCBI Taxonomy" id="151549"/>
    <lineage>
        <taxon>Eukaryota</taxon>
        <taxon>Metazoa</taxon>
        <taxon>Ecdysozoa</taxon>
        <taxon>Arthropoda</taxon>
        <taxon>Hexapoda</taxon>
        <taxon>Insecta</taxon>
        <taxon>Pterygota</taxon>
        <taxon>Neoptera</taxon>
        <taxon>Endopterygota</taxon>
        <taxon>Lepidoptera</taxon>
        <taxon>Glossata</taxon>
        <taxon>Ditrysia</taxon>
        <taxon>Tineoidea</taxon>
        <taxon>Psychidae</taxon>
        <taxon>Oiketicinae</taxon>
        <taxon>Eumeta</taxon>
    </lineage>
</organism>
<accession>A0A4C1YDJ1</accession>
<comment type="caution">
    <text evidence="2">The sequence shown here is derived from an EMBL/GenBank/DDBJ whole genome shotgun (WGS) entry which is preliminary data.</text>
</comment>
<dbReference type="Gene3D" id="3.30.420.10">
    <property type="entry name" value="Ribonuclease H-like superfamily/Ribonuclease H"/>
    <property type="match status" value="2"/>
</dbReference>
<dbReference type="InterPro" id="IPR040676">
    <property type="entry name" value="DUF5641"/>
</dbReference>